<feature type="domain" description="Phosphoribosyltransferase" evidence="6">
    <location>
        <begin position="16"/>
        <end position="153"/>
    </location>
</feature>
<evidence type="ECO:0000256" key="2">
    <source>
        <dbReference type="ARBA" id="ARBA00022472"/>
    </source>
</evidence>
<comment type="subunit">
    <text evidence="5">Homodimer and homohexamer; in equilibrium.</text>
</comment>
<dbReference type="InterPro" id="IPR029057">
    <property type="entry name" value="PRTase-like"/>
</dbReference>
<dbReference type="Pfam" id="PF00156">
    <property type="entry name" value="Pribosyltran"/>
    <property type="match status" value="1"/>
</dbReference>
<proteinExistence type="inferred from homology"/>
<comment type="function">
    <text evidence="5">Also displays a weak uracil phosphoribosyltransferase activity which is not physiologically significant.</text>
</comment>
<dbReference type="EC" id="2.4.2.9" evidence="5"/>
<dbReference type="GO" id="GO:0004845">
    <property type="term" value="F:uracil phosphoribosyltransferase activity"/>
    <property type="evidence" value="ECO:0007669"/>
    <property type="project" value="UniProtKB-UniRule"/>
</dbReference>
<name>A0A9D1ZZT3_9FIRM</name>
<dbReference type="SUPFAM" id="SSF53271">
    <property type="entry name" value="PRTase-like"/>
    <property type="match status" value="1"/>
</dbReference>
<evidence type="ECO:0000256" key="4">
    <source>
        <dbReference type="ARBA" id="ARBA00023163"/>
    </source>
</evidence>
<dbReference type="Gene3D" id="3.40.50.2020">
    <property type="match status" value="1"/>
</dbReference>
<protein>
    <recommendedName>
        <fullName evidence="5">Bifunctional protein PyrR</fullName>
    </recommendedName>
    <domain>
        <recommendedName>
            <fullName evidence="5">Pyrimidine operon regulatory protein</fullName>
        </recommendedName>
    </domain>
    <domain>
        <recommendedName>
            <fullName evidence="5">Uracil phosphoribosyltransferase</fullName>
            <shortName evidence="5">UPRTase</shortName>
            <ecNumber evidence="5">2.4.2.9</ecNumber>
        </recommendedName>
    </domain>
</protein>
<reference evidence="7" key="1">
    <citation type="journal article" date="2021" name="PeerJ">
        <title>Extensive microbial diversity within the chicken gut microbiome revealed by metagenomics and culture.</title>
        <authorList>
            <person name="Gilroy R."/>
            <person name="Ravi A."/>
            <person name="Getino M."/>
            <person name="Pursley I."/>
            <person name="Horton D.L."/>
            <person name="Alikhan N.F."/>
            <person name="Baker D."/>
            <person name="Gharbi K."/>
            <person name="Hall N."/>
            <person name="Watson M."/>
            <person name="Adriaenssens E.M."/>
            <person name="Foster-Nyarko E."/>
            <person name="Jarju S."/>
            <person name="Secka A."/>
            <person name="Antonio M."/>
            <person name="Oren A."/>
            <person name="Chaudhuri R.R."/>
            <person name="La Ragione R."/>
            <person name="Hildebrand F."/>
            <person name="Pallen M.J."/>
        </authorList>
    </citation>
    <scope>NUCLEOTIDE SEQUENCE</scope>
    <source>
        <strain evidence="7">1345</strain>
    </source>
</reference>
<dbReference type="CDD" id="cd06223">
    <property type="entry name" value="PRTases_typeI"/>
    <property type="match status" value="1"/>
</dbReference>
<accession>A0A9D1ZZT3</accession>
<organism evidence="7 8">
    <name type="scientific">Candidatus Borkfalkia excrementigallinarum</name>
    <dbReference type="NCBI Taxonomy" id="2838506"/>
    <lineage>
        <taxon>Bacteria</taxon>
        <taxon>Bacillati</taxon>
        <taxon>Bacillota</taxon>
        <taxon>Clostridia</taxon>
        <taxon>Christensenellales</taxon>
        <taxon>Christensenellaceae</taxon>
        <taxon>Candidatus Borkfalkia</taxon>
    </lineage>
</organism>
<reference evidence="7" key="2">
    <citation type="submission" date="2021-04" db="EMBL/GenBank/DDBJ databases">
        <authorList>
            <person name="Gilroy R."/>
        </authorList>
    </citation>
    <scope>NUCLEOTIDE SEQUENCE</scope>
    <source>
        <strain evidence="7">1345</strain>
    </source>
</reference>
<keyword evidence="3 5" id="KW-0805">Transcription regulation</keyword>
<dbReference type="EMBL" id="DXCQ01000037">
    <property type="protein sequence ID" value="HIY96969.1"/>
    <property type="molecule type" value="Genomic_DNA"/>
</dbReference>
<dbReference type="GO" id="GO:0003723">
    <property type="term" value="F:RNA binding"/>
    <property type="evidence" value="ECO:0007669"/>
    <property type="project" value="UniProtKB-UniRule"/>
</dbReference>
<dbReference type="PANTHER" id="PTHR11608:SF0">
    <property type="entry name" value="BIFUNCTIONAL PROTEIN PYRR"/>
    <property type="match status" value="1"/>
</dbReference>
<keyword evidence="4 5" id="KW-0804">Transcription</keyword>
<comment type="catalytic activity">
    <reaction evidence="5">
        <text>UMP + diphosphate = 5-phospho-alpha-D-ribose 1-diphosphate + uracil</text>
        <dbReference type="Rhea" id="RHEA:13017"/>
        <dbReference type="ChEBI" id="CHEBI:17568"/>
        <dbReference type="ChEBI" id="CHEBI:33019"/>
        <dbReference type="ChEBI" id="CHEBI:57865"/>
        <dbReference type="ChEBI" id="CHEBI:58017"/>
        <dbReference type="EC" id="2.4.2.9"/>
    </reaction>
</comment>
<dbReference type="InterPro" id="IPR050137">
    <property type="entry name" value="PyrR_bifunctional"/>
</dbReference>
<evidence type="ECO:0000256" key="3">
    <source>
        <dbReference type="ARBA" id="ARBA00023015"/>
    </source>
</evidence>
<gene>
    <name evidence="5 7" type="primary">pyrR</name>
    <name evidence="7" type="ORF">H9729_04710</name>
</gene>
<dbReference type="AlphaFoldDB" id="A0A9D1ZZT3"/>
<comment type="similarity">
    <text evidence="1 5">Belongs to the purine/pyrimidine phosphoribosyltransferase family. PyrR subfamily.</text>
</comment>
<evidence type="ECO:0000313" key="7">
    <source>
        <dbReference type="EMBL" id="HIY96969.1"/>
    </source>
</evidence>
<dbReference type="InterPro" id="IPR000836">
    <property type="entry name" value="PRTase_dom"/>
</dbReference>
<sequence length="178" mass="19789">MKIKGKLMDAEGMRNTFRRLAHQIVERNDGVENVVLIGIRTRGVTVAERIKANLDSIEGANVPLGVFDIALYRDDLESLDSEVQFFGSELSFPLDGKTVLVCDDVVYTGRTVRAAISEIMQIGRPAKVQLLTLIDRGHRELPFKADFTGKSVPSSQKEGIAVRFLETDGEDAVYIYDK</sequence>
<evidence type="ECO:0000256" key="1">
    <source>
        <dbReference type="ARBA" id="ARBA00005565"/>
    </source>
</evidence>
<dbReference type="FunFam" id="3.40.50.2020:FF:000020">
    <property type="entry name" value="Bifunctional protein PyrR"/>
    <property type="match status" value="1"/>
</dbReference>
<dbReference type="HAMAP" id="MF_01219">
    <property type="entry name" value="PyrR"/>
    <property type="match status" value="1"/>
</dbReference>
<evidence type="ECO:0000256" key="5">
    <source>
        <dbReference type="HAMAP-Rule" id="MF_01219"/>
    </source>
</evidence>
<dbReference type="NCBIfam" id="NF003549">
    <property type="entry name" value="PRK05205.1-5"/>
    <property type="match status" value="1"/>
</dbReference>
<dbReference type="PANTHER" id="PTHR11608">
    <property type="entry name" value="BIFUNCTIONAL PROTEIN PYRR"/>
    <property type="match status" value="1"/>
</dbReference>
<keyword evidence="2 5" id="KW-0806">Transcription termination</keyword>
<dbReference type="InterPro" id="IPR023050">
    <property type="entry name" value="PyrR"/>
</dbReference>
<dbReference type="Proteomes" id="UP000886750">
    <property type="component" value="Unassembled WGS sequence"/>
</dbReference>
<evidence type="ECO:0000313" key="8">
    <source>
        <dbReference type="Proteomes" id="UP000886750"/>
    </source>
</evidence>
<dbReference type="GO" id="GO:0006353">
    <property type="term" value="P:DNA-templated transcription termination"/>
    <property type="evidence" value="ECO:0007669"/>
    <property type="project" value="UniProtKB-UniRule"/>
</dbReference>
<feature type="short sequence motif" description="PRPP-binding" evidence="5">
    <location>
        <begin position="99"/>
        <end position="111"/>
    </location>
</feature>
<keyword evidence="5 7" id="KW-0328">Glycosyltransferase</keyword>
<comment type="function">
    <text evidence="5">Regulates transcriptional attenuation of the pyrimidine nucleotide (pyr) operon by binding in a uridine-dependent manner to specific sites on pyr mRNA. This disrupts an antiterminator hairpin in the RNA and favors formation of a downstream transcription terminator, leading to a reduced expression of downstream genes.</text>
</comment>
<keyword evidence="5 7" id="KW-0808">Transferase</keyword>
<keyword evidence="5" id="KW-0694">RNA-binding</keyword>
<comment type="caution">
    <text evidence="7">The sequence shown here is derived from an EMBL/GenBank/DDBJ whole genome shotgun (WGS) entry which is preliminary data.</text>
</comment>
<evidence type="ECO:0000259" key="6">
    <source>
        <dbReference type="Pfam" id="PF00156"/>
    </source>
</evidence>